<keyword evidence="4" id="KW-1185">Reference proteome</keyword>
<organism evidence="3 4">
    <name type="scientific">Ancylostoma caninum</name>
    <name type="common">Dog hookworm</name>
    <dbReference type="NCBI Taxonomy" id="29170"/>
    <lineage>
        <taxon>Eukaryota</taxon>
        <taxon>Metazoa</taxon>
        <taxon>Ecdysozoa</taxon>
        <taxon>Nematoda</taxon>
        <taxon>Chromadorea</taxon>
        <taxon>Rhabditida</taxon>
        <taxon>Rhabditina</taxon>
        <taxon>Rhabditomorpha</taxon>
        <taxon>Strongyloidea</taxon>
        <taxon>Ancylostomatidae</taxon>
        <taxon>Ancylostomatinae</taxon>
        <taxon>Ancylostoma</taxon>
    </lineage>
</organism>
<evidence type="ECO:0000313" key="3">
    <source>
        <dbReference type="EMBL" id="RCN36967.1"/>
    </source>
</evidence>
<dbReference type="AlphaFoldDB" id="A0A368G305"/>
<dbReference type="Proteomes" id="UP000252519">
    <property type="component" value="Unassembled WGS sequence"/>
</dbReference>
<evidence type="ECO:0000256" key="2">
    <source>
        <dbReference type="SAM" id="Phobius"/>
    </source>
</evidence>
<keyword evidence="2" id="KW-0812">Transmembrane</keyword>
<name>A0A368G305_ANCCA</name>
<gene>
    <name evidence="3" type="ORF">ANCCAN_17148</name>
</gene>
<keyword evidence="2" id="KW-1133">Transmembrane helix</keyword>
<accession>A0A368G305</accession>
<feature type="transmembrane region" description="Helical" evidence="2">
    <location>
        <begin position="87"/>
        <end position="115"/>
    </location>
</feature>
<keyword evidence="2" id="KW-0472">Membrane</keyword>
<comment type="caution">
    <text evidence="3">The sequence shown here is derived from an EMBL/GenBank/DDBJ whole genome shotgun (WGS) entry which is preliminary data.</text>
</comment>
<dbReference type="OrthoDB" id="5808032at2759"/>
<reference evidence="3 4" key="1">
    <citation type="submission" date="2014-10" db="EMBL/GenBank/DDBJ databases">
        <title>Draft genome of the hookworm Ancylostoma caninum.</title>
        <authorList>
            <person name="Mitreva M."/>
        </authorList>
    </citation>
    <scope>NUCLEOTIDE SEQUENCE [LARGE SCALE GENOMIC DNA]</scope>
    <source>
        <strain evidence="3 4">Baltimore</strain>
    </source>
</reference>
<evidence type="ECO:0008006" key="5">
    <source>
        <dbReference type="Google" id="ProtNLM"/>
    </source>
</evidence>
<feature type="region of interest" description="Disordered" evidence="1">
    <location>
        <begin position="137"/>
        <end position="159"/>
    </location>
</feature>
<sequence length="231" mass="26110">MPLSLSYRAVIVVSALVDCDQQSFRCGRLCDFGSTQNCSSACIHKSLVCDTVDNCYVDEAECGHAVTKFVPSGSSFRYQTILSSSQLMLVGFLVLNGAFIVFFLGLSVCSVSACFSRKVYREKSRASRMTFVKYLREASSRQPSERSPSPPRERRSRPTILSRINFEPSPILRELEPEVEDRTIRAPREEICCLPSYQSQLYSRRQSLPIPRISTQPGRLKWKRTSVGAHY</sequence>
<protein>
    <recommendedName>
        <fullName evidence="5">Low-density lipoprotein receptor domain class A</fullName>
    </recommendedName>
</protein>
<proteinExistence type="predicted"/>
<dbReference type="EMBL" id="JOJR01000510">
    <property type="protein sequence ID" value="RCN36967.1"/>
    <property type="molecule type" value="Genomic_DNA"/>
</dbReference>
<evidence type="ECO:0000256" key="1">
    <source>
        <dbReference type="SAM" id="MobiDB-lite"/>
    </source>
</evidence>
<evidence type="ECO:0000313" key="4">
    <source>
        <dbReference type="Proteomes" id="UP000252519"/>
    </source>
</evidence>